<dbReference type="InterPro" id="IPR013759">
    <property type="entry name" value="Topo_IIA_B_C"/>
</dbReference>
<feature type="binding site" evidence="11">
    <location>
        <position position="424"/>
    </location>
    <ligand>
        <name>Mg(2+)</name>
        <dbReference type="ChEBI" id="CHEBI:18420"/>
        <label>1</label>
        <note>catalytic</note>
    </ligand>
</feature>
<dbReference type="EMBL" id="FQWX01000004">
    <property type="protein sequence ID" value="SHG60310.1"/>
    <property type="molecule type" value="Genomic_DNA"/>
</dbReference>
<keyword evidence="11" id="KW-0963">Cytoplasm</keyword>
<evidence type="ECO:0000313" key="13">
    <source>
        <dbReference type="EMBL" id="SHG60310.1"/>
    </source>
</evidence>
<protein>
    <recommendedName>
        <fullName evidence="11">DNA gyrase subunit B</fullName>
        <ecNumber evidence="11">5.6.2.2</ecNumber>
    </recommendedName>
</protein>
<evidence type="ECO:0000313" key="14">
    <source>
        <dbReference type="Proteomes" id="UP000243255"/>
    </source>
</evidence>
<dbReference type="Pfam" id="PF00204">
    <property type="entry name" value="DNA_gyraseB"/>
    <property type="match status" value="1"/>
</dbReference>
<keyword evidence="8" id="KW-0238">DNA-binding</keyword>
<feature type="binding site" evidence="11">
    <location>
        <position position="497"/>
    </location>
    <ligand>
        <name>Mg(2+)</name>
        <dbReference type="ChEBI" id="CHEBI:18420"/>
        <label>2</label>
    </ligand>
</feature>
<keyword evidence="14" id="KW-1185">Reference proteome</keyword>
<dbReference type="GO" id="GO:0005694">
    <property type="term" value="C:chromosome"/>
    <property type="evidence" value="ECO:0007669"/>
    <property type="project" value="InterPro"/>
</dbReference>
<keyword evidence="3 11" id="KW-0479">Metal-binding</keyword>
<dbReference type="FunFam" id="3.30.230.10:FF:000005">
    <property type="entry name" value="DNA gyrase subunit B"/>
    <property type="match status" value="1"/>
</dbReference>
<dbReference type="GO" id="GO:0003677">
    <property type="term" value="F:DNA binding"/>
    <property type="evidence" value="ECO:0007669"/>
    <property type="project" value="UniProtKB-KW"/>
</dbReference>
<dbReference type="Proteomes" id="UP000243255">
    <property type="component" value="Unassembled WGS sequence"/>
</dbReference>
<dbReference type="GO" id="GO:0046872">
    <property type="term" value="F:metal ion binding"/>
    <property type="evidence" value="ECO:0007669"/>
    <property type="project" value="UniProtKB-KW"/>
</dbReference>
<evidence type="ECO:0000256" key="8">
    <source>
        <dbReference type="ARBA" id="ARBA00023125"/>
    </source>
</evidence>
<dbReference type="NCBIfam" id="NF004189">
    <property type="entry name" value="PRK05644.1"/>
    <property type="match status" value="1"/>
</dbReference>
<dbReference type="InterPro" id="IPR013506">
    <property type="entry name" value="Topo_IIA_bsu_dom2"/>
</dbReference>
<comment type="subunit">
    <text evidence="11">Heterotetramer, composed of two GyrA and two GyrB chains. In the heterotetramer, GyrA contains the active site tyrosine that forms a transient covalent intermediate with DNA, while GyrB binds cofactors and catalyzes ATP hydrolysis.</text>
</comment>
<dbReference type="PROSITE" id="PS00177">
    <property type="entry name" value="TOPOISOMERASE_II"/>
    <property type="match status" value="1"/>
</dbReference>
<dbReference type="Gene3D" id="3.30.565.10">
    <property type="entry name" value="Histidine kinase-like ATPase, C-terminal domain"/>
    <property type="match status" value="1"/>
</dbReference>
<dbReference type="SMART" id="SM00387">
    <property type="entry name" value="HATPase_c"/>
    <property type="match status" value="1"/>
</dbReference>
<dbReference type="InterPro" id="IPR020568">
    <property type="entry name" value="Ribosomal_Su5_D2-typ_SF"/>
</dbReference>
<dbReference type="InterPro" id="IPR036890">
    <property type="entry name" value="HATPase_C_sf"/>
</dbReference>
<dbReference type="EC" id="5.6.2.2" evidence="11"/>
<dbReference type="InterPro" id="IPR018522">
    <property type="entry name" value="TopoIIA_CS"/>
</dbReference>
<dbReference type="PANTHER" id="PTHR45866">
    <property type="entry name" value="DNA GYRASE/TOPOISOMERASE SUBUNIT B"/>
    <property type="match status" value="1"/>
</dbReference>
<dbReference type="RefSeq" id="WP_073124082.1">
    <property type="nucleotide sequence ID" value="NZ_BAABCH010000006.1"/>
</dbReference>
<organism evidence="13 14">
    <name type="scientific">Asaccharospora irregularis DSM 2635</name>
    <dbReference type="NCBI Taxonomy" id="1121321"/>
    <lineage>
        <taxon>Bacteria</taxon>
        <taxon>Bacillati</taxon>
        <taxon>Bacillota</taxon>
        <taxon>Clostridia</taxon>
        <taxon>Peptostreptococcales</taxon>
        <taxon>Peptostreptococcaceae</taxon>
        <taxon>Asaccharospora</taxon>
    </lineage>
</organism>
<comment type="subunit">
    <text evidence="10">Heterotetramer composed of ParC and ParE.</text>
</comment>
<keyword evidence="4 11" id="KW-0547">Nucleotide-binding</keyword>
<evidence type="ECO:0000256" key="9">
    <source>
        <dbReference type="ARBA" id="ARBA00023235"/>
    </source>
</evidence>
<dbReference type="InterPro" id="IPR002288">
    <property type="entry name" value="DNA_gyrase_B_C"/>
</dbReference>
<comment type="similarity">
    <text evidence="2 11">Belongs to the type II topoisomerase GyrB family.</text>
</comment>
<comment type="catalytic activity">
    <reaction evidence="1 11">
        <text>ATP-dependent breakage, passage and rejoining of double-stranded DNA.</text>
        <dbReference type="EC" id="5.6.2.2"/>
    </reaction>
</comment>
<evidence type="ECO:0000256" key="5">
    <source>
        <dbReference type="ARBA" id="ARBA00022840"/>
    </source>
</evidence>
<evidence type="ECO:0000259" key="12">
    <source>
        <dbReference type="PROSITE" id="PS50880"/>
    </source>
</evidence>
<gene>
    <name evidence="11" type="primary">gyrB</name>
    <name evidence="13" type="ORF">SAMN04488530_1048</name>
</gene>
<dbReference type="GO" id="GO:0005524">
    <property type="term" value="F:ATP binding"/>
    <property type="evidence" value="ECO:0007669"/>
    <property type="project" value="UniProtKB-UniRule"/>
</dbReference>
<evidence type="ECO:0000256" key="2">
    <source>
        <dbReference type="ARBA" id="ARBA00010708"/>
    </source>
</evidence>
<evidence type="ECO:0000256" key="1">
    <source>
        <dbReference type="ARBA" id="ARBA00000185"/>
    </source>
</evidence>
<evidence type="ECO:0000256" key="11">
    <source>
        <dbReference type="HAMAP-Rule" id="MF_01898"/>
    </source>
</evidence>
<dbReference type="PRINTS" id="PR00418">
    <property type="entry name" value="TPI2FAMILY"/>
</dbReference>
<dbReference type="CDD" id="cd16928">
    <property type="entry name" value="HATPase_GyrB-like"/>
    <property type="match status" value="1"/>
</dbReference>
<dbReference type="NCBIfam" id="NF011501">
    <property type="entry name" value="PRK14939.1"/>
    <property type="match status" value="1"/>
</dbReference>
<comment type="subcellular location">
    <subcellularLocation>
        <location evidence="11">Cytoplasm</location>
    </subcellularLocation>
</comment>
<keyword evidence="5 11" id="KW-0067">ATP-binding</keyword>
<feature type="site" description="Interaction with DNA" evidence="11">
    <location>
        <position position="452"/>
    </location>
</feature>
<comment type="cofactor">
    <cofactor evidence="11">
        <name>Mg(2+)</name>
        <dbReference type="ChEBI" id="CHEBI:18420"/>
    </cofactor>
    <cofactor evidence="11">
        <name>Mn(2+)</name>
        <dbReference type="ChEBI" id="CHEBI:29035"/>
    </cofactor>
    <cofactor evidence="11">
        <name>Ca(2+)</name>
        <dbReference type="ChEBI" id="CHEBI:29108"/>
    </cofactor>
    <text evidence="11">Binds two Mg(2+) per subunit. The magnesium ions form salt bridges with both the protein and the DNA. Can also accept other divalent metal cations, such as Mn(2+) or Ca(2+).</text>
</comment>
<dbReference type="GO" id="GO:0005737">
    <property type="term" value="C:cytoplasm"/>
    <property type="evidence" value="ECO:0007669"/>
    <property type="project" value="UniProtKB-SubCell"/>
</dbReference>
<dbReference type="CDD" id="cd03366">
    <property type="entry name" value="TOPRIM_TopoIIA_GyrB"/>
    <property type="match status" value="1"/>
</dbReference>
<feature type="domain" description="Toprim" evidence="12">
    <location>
        <begin position="418"/>
        <end position="532"/>
    </location>
</feature>
<feature type="site" description="Interaction with DNA" evidence="11">
    <location>
        <position position="449"/>
    </location>
</feature>
<keyword evidence="6 11" id="KW-0460">Magnesium</keyword>
<dbReference type="CDD" id="cd00822">
    <property type="entry name" value="TopoII_Trans_DNA_gyrase"/>
    <property type="match status" value="1"/>
</dbReference>
<dbReference type="SUPFAM" id="SSF54211">
    <property type="entry name" value="Ribosomal protein S5 domain 2-like"/>
    <property type="match status" value="1"/>
</dbReference>
<dbReference type="GO" id="GO:0006261">
    <property type="term" value="P:DNA-templated DNA replication"/>
    <property type="evidence" value="ECO:0007669"/>
    <property type="project" value="UniProtKB-UniRule"/>
</dbReference>
<dbReference type="HAMAP" id="MF_01898">
    <property type="entry name" value="GyrB"/>
    <property type="match status" value="1"/>
</dbReference>
<evidence type="ECO:0000256" key="3">
    <source>
        <dbReference type="ARBA" id="ARBA00022723"/>
    </source>
</evidence>
<evidence type="ECO:0000256" key="4">
    <source>
        <dbReference type="ARBA" id="ARBA00022741"/>
    </source>
</evidence>
<dbReference type="Gene3D" id="3.30.230.10">
    <property type="match status" value="1"/>
</dbReference>
<dbReference type="SUPFAM" id="SSF55874">
    <property type="entry name" value="ATPase domain of HSP90 chaperone/DNA topoisomerase II/histidine kinase"/>
    <property type="match status" value="1"/>
</dbReference>
<evidence type="ECO:0000256" key="10">
    <source>
        <dbReference type="ARBA" id="ARBA00063644"/>
    </source>
</evidence>
<dbReference type="InterPro" id="IPR000565">
    <property type="entry name" value="Topo_IIA_B"/>
</dbReference>
<dbReference type="FunFam" id="3.30.565.10:FF:000002">
    <property type="entry name" value="DNA gyrase subunit B"/>
    <property type="match status" value="1"/>
</dbReference>
<dbReference type="Pfam" id="PF02518">
    <property type="entry name" value="HATPase_c"/>
    <property type="match status" value="1"/>
</dbReference>
<dbReference type="SUPFAM" id="SSF56719">
    <property type="entry name" value="Type II DNA topoisomerase"/>
    <property type="match status" value="1"/>
</dbReference>
<dbReference type="GO" id="GO:0006265">
    <property type="term" value="P:DNA topological change"/>
    <property type="evidence" value="ECO:0007669"/>
    <property type="project" value="UniProtKB-UniRule"/>
</dbReference>
<dbReference type="InterPro" id="IPR001241">
    <property type="entry name" value="Topo_IIA"/>
</dbReference>
<dbReference type="GO" id="GO:0034335">
    <property type="term" value="F:DNA negative supercoiling activity"/>
    <property type="evidence" value="ECO:0007669"/>
    <property type="project" value="UniProtKB-ARBA"/>
</dbReference>
<dbReference type="Pfam" id="PF01751">
    <property type="entry name" value="Toprim"/>
    <property type="match status" value="1"/>
</dbReference>
<dbReference type="InterPro" id="IPR013760">
    <property type="entry name" value="Topo_IIA-like_dom_sf"/>
</dbReference>
<accession>A0A1M5L5S3</accession>
<dbReference type="PANTHER" id="PTHR45866:SF1">
    <property type="entry name" value="DNA GYRASE SUBUNIT B, MITOCHONDRIAL"/>
    <property type="match status" value="1"/>
</dbReference>
<dbReference type="STRING" id="1121321.SAMN04488530_1048"/>
<dbReference type="FunFam" id="3.40.50.670:FF:000002">
    <property type="entry name" value="DNA gyrase subunit B"/>
    <property type="match status" value="1"/>
</dbReference>
<name>A0A1M5L5S3_9FIRM</name>
<comment type="miscellaneous">
    <text evidence="11">Few gyrases are as efficient as E.coli at forming negative supercoils. Not all organisms have 2 type II topoisomerases; in organisms with a single type II topoisomerase this enzyme also has to decatenate newly replicated chromosomes.</text>
</comment>
<feature type="binding site" evidence="11">
    <location>
        <position position="497"/>
    </location>
    <ligand>
        <name>Mg(2+)</name>
        <dbReference type="ChEBI" id="CHEBI:18420"/>
        <label>1</label>
        <note>catalytic</note>
    </ligand>
</feature>
<sequence>MKQEYGASQIQVLEGLEAVRKRPGMYIGSTGPRGLHHLVYEVVDNSIDEALQGYCSEIYVSINGDGSITVKDNGRGIPVEVHPKTGKSTLETVLTVLHAGGKFGGGGYKVSGGLHGVGVSVVNALSKWLVAEINRNGKVYRQSYEKGIATSKLETVGETNDSGTVISFMPDETIFDEVDFKYETLEYRLRELSFLNKGIKIVFEDKREESEKKKEFHYTGGLIEYVKYLNKSRTGIHDQIVYIDKDLDSCTVELAMQYTDGYTENIYSFANNINTHEGGTHLSGFKAALTKTVNEYAKRNKFLKENEPNLLGEDIREGLTAVVSVKLSDPQFEGQTKTKLGNTSMRGTVDTVTVEELGAFLEENPNIAKIIVDKALRAQRAREAAKKARELTRRKSVLESTSLPGKLADCAEKDPSKSEIFLVEGDSAGGSAKQGRDRHSQAILPLRGKILNVEKSRLDRILSSDEIKNMITAYGCGIGDDFDIEKARYHKIIIMTDADVDGAHIRTLLLTFFFRYMRPLIENGYVYAAQPPLYKVKKQKKEYYVYSDKELDTLLDEIGRNGVELQRYKGLGEMNAEQLWDTTMNPETRTLLQVNIEDAAVADEVFSMLMGDKVGPRKEFIEENATYVRNLDI</sequence>
<feature type="binding site" evidence="11">
    <location>
        <position position="499"/>
    </location>
    <ligand>
        <name>Mg(2+)</name>
        <dbReference type="ChEBI" id="CHEBI:18420"/>
        <label>2</label>
    </ligand>
</feature>
<keyword evidence="7 11" id="KW-0799">Topoisomerase</keyword>
<comment type="function">
    <text evidence="11">A type II topoisomerase that negatively supercoils closed circular double-stranded (ds) DNA in an ATP-dependent manner to modulate DNA topology and maintain chromosomes in an underwound state. Negative supercoiling favors strand separation, and DNA replication, transcription, recombination and repair, all of which involve strand separation. Also able to catalyze the interconversion of other topological isomers of dsDNA rings, including catenanes and knotted rings. Type II topoisomerases break and join 2 DNA strands simultaneously in an ATP-dependent manner.</text>
</comment>
<evidence type="ECO:0000256" key="7">
    <source>
        <dbReference type="ARBA" id="ARBA00023029"/>
    </source>
</evidence>
<dbReference type="InterPro" id="IPR011557">
    <property type="entry name" value="GyrB"/>
</dbReference>
<dbReference type="InterPro" id="IPR006171">
    <property type="entry name" value="TOPRIM_dom"/>
</dbReference>
<dbReference type="InterPro" id="IPR014721">
    <property type="entry name" value="Ribsml_uS5_D2-typ_fold_subgr"/>
</dbReference>
<dbReference type="InterPro" id="IPR034160">
    <property type="entry name" value="TOPRIM_GyrB"/>
</dbReference>
<dbReference type="SMART" id="SM00433">
    <property type="entry name" value="TOP2c"/>
    <property type="match status" value="1"/>
</dbReference>
<dbReference type="PROSITE" id="PS50880">
    <property type="entry name" value="TOPRIM"/>
    <property type="match status" value="1"/>
</dbReference>
<evidence type="ECO:0000256" key="6">
    <source>
        <dbReference type="ARBA" id="ARBA00022842"/>
    </source>
</evidence>
<proteinExistence type="inferred from homology"/>
<dbReference type="Gene3D" id="3.40.50.670">
    <property type="match status" value="1"/>
</dbReference>
<dbReference type="NCBIfam" id="TIGR01059">
    <property type="entry name" value="gyrB"/>
    <property type="match status" value="1"/>
</dbReference>
<reference evidence="14" key="1">
    <citation type="submission" date="2016-11" db="EMBL/GenBank/DDBJ databases">
        <authorList>
            <person name="Varghese N."/>
            <person name="Submissions S."/>
        </authorList>
    </citation>
    <scope>NUCLEOTIDE SEQUENCE [LARGE SCALE GENOMIC DNA]</scope>
    <source>
        <strain evidence="14">DSM 2635</strain>
    </source>
</reference>
<dbReference type="Pfam" id="PF00986">
    <property type="entry name" value="DNA_gyraseB_C"/>
    <property type="match status" value="1"/>
</dbReference>
<dbReference type="InterPro" id="IPR003594">
    <property type="entry name" value="HATPase_dom"/>
</dbReference>
<keyword evidence="9 11" id="KW-0413">Isomerase</keyword>
<dbReference type="PRINTS" id="PR01159">
    <property type="entry name" value="DNAGYRASEB"/>
</dbReference>
<dbReference type="AlphaFoldDB" id="A0A1M5L5S3"/>
<dbReference type="OrthoDB" id="9802808at2"/>